<dbReference type="CDD" id="cd18095">
    <property type="entry name" value="SpoU-like_rRNA-MTase"/>
    <property type="match status" value="1"/>
</dbReference>
<dbReference type="PANTHER" id="PTHR43191">
    <property type="entry name" value="RRNA METHYLTRANSFERASE 3"/>
    <property type="match status" value="1"/>
</dbReference>
<proteinExistence type="predicted"/>
<evidence type="ECO:0000313" key="5">
    <source>
        <dbReference type="Proteomes" id="UP000199561"/>
    </source>
</evidence>
<keyword evidence="1 4" id="KW-0489">Methyltransferase</keyword>
<dbReference type="InterPro" id="IPR051259">
    <property type="entry name" value="rRNA_Methyltransferase"/>
</dbReference>
<dbReference type="Proteomes" id="UP000199561">
    <property type="component" value="Unassembled WGS sequence"/>
</dbReference>
<dbReference type="SUPFAM" id="SSF75217">
    <property type="entry name" value="alpha/beta knot"/>
    <property type="match status" value="1"/>
</dbReference>
<dbReference type="InterPro" id="IPR029028">
    <property type="entry name" value="Alpha/beta_knot_MTases"/>
</dbReference>
<dbReference type="GO" id="GO:0003723">
    <property type="term" value="F:RNA binding"/>
    <property type="evidence" value="ECO:0007669"/>
    <property type="project" value="InterPro"/>
</dbReference>
<reference evidence="4 5" key="1">
    <citation type="submission" date="2016-10" db="EMBL/GenBank/DDBJ databases">
        <authorList>
            <person name="de Groot N.N."/>
        </authorList>
    </citation>
    <scope>NUCLEOTIDE SEQUENCE [LARGE SCALE GENOMIC DNA]</scope>
    <source>
        <strain evidence="4 5">Nm146</strain>
    </source>
</reference>
<organism evidence="4 5">
    <name type="scientific">Nitrosomonas nitrosa</name>
    <dbReference type="NCBI Taxonomy" id="52442"/>
    <lineage>
        <taxon>Bacteria</taxon>
        <taxon>Pseudomonadati</taxon>
        <taxon>Pseudomonadota</taxon>
        <taxon>Betaproteobacteria</taxon>
        <taxon>Nitrosomonadales</taxon>
        <taxon>Nitrosomonadaceae</taxon>
        <taxon>Nitrosomonas</taxon>
    </lineage>
</organism>
<dbReference type="RefSeq" id="WP_090667136.1">
    <property type="nucleotide sequence ID" value="NZ_FOUF01000007.1"/>
</dbReference>
<feature type="domain" description="tRNA/rRNA methyltransferase SpoU type" evidence="3">
    <location>
        <begin position="119"/>
        <end position="258"/>
    </location>
</feature>
<dbReference type="Gene3D" id="3.40.1280.10">
    <property type="match status" value="1"/>
</dbReference>
<dbReference type="Gene3D" id="3.30.1330.30">
    <property type="match status" value="1"/>
</dbReference>
<keyword evidence="2 4" id="KW-0808">Transferase</keyword>
<evidence type="ECO:0000256" key="2">
    <source>
        <dbReference type="ARBA" id="ARBA00022679"/>
    </source>
</evidence>
<dbReference type="AlphaFoldDB" id="A0A1I4NCK5"/>
<dbReference type="InterPro" id="IPR029064">
    <property type="entry name" value="Ribosomal_eL30-like_sf"/>
</dbReference>
<gene>
    <name evidence="4" type="ORF">SAMN05421880_10759</name>
</gene>
<dbReference type="STRING" id="52442.SAMN05421880_10759"/>
<dbReference type="GO" id="GO:0008173">
    <property type="term" value="F:RNA methyltransferase activity"/>
    <property type="evidence" value="ECO:0007669"/>
    <property type="project" value="InterPro"/>
</dbReference>
<name>A0A1I4NCK5_9PROT</name>
<accession>A0A1I4NCK5</accession>
<dbReference type="GO" id="GO:0006396">
    <property type="term" value="P:RNA processing"/>
    <property type="evidence" value="ECO:0007669"/>
    <property type="project" value="InterPro"/>
</dbReference>
<protein>
    <submittedName>
        <fullName evidence="4">RNA methyltransferase, TrmH family</fullName>
    </submittedName>
</protein>
<evidence type="ECO:0000259" key="3">
    <source>
        <dbReference type="Pfam" id="PF00588"/>
    </source>
</evidence>
<dbReference type="SUPFAM" id="SSF55315">
    <property type="entry name" value="L30e-like"/>
    <property type="match status" value="1"/>
</dbReference>
<dbReference type="GO" id="GO:0032259">
    <property type="term" value="P:methylation"/>
    <property type="evidence" value="ECO:0007669"/>
    <property type="project" value="UniProtKB-KW"/>
</dbReference>
<sequence>MHTITSREHALFKQLIKLEKSARQRRSDCLTLLDGAHLIQAYRRAQGLPIKLIVSESGYQHPEIRSLVSEISKNAEVHAVMFSDGLFKQVSPVKTPTGIIALITIPTTVPNTVNDHQTFCLLLEAIQDPGNLGSILRSAAAAGVSDIYLSDGCADVWSPKTLRAAMGAHFALTLHEASDLVQVIQRFKNSNGKVIAATLRAPRHLYQVDLKGTIALVFGNEGAGLSQQILGVIDEQIAIPMQGNTESLNVAAAAAICFFEKMRQQYYGH</sequence>
<evidence type="ECO:0000256" key="1">
    <source>
        <dbReference type="ARBA" id="ARBA00022603"/>
    </source>
</evidence>
<keyword evidence="5" id="KW-1185">Reference proteome</keyword>
<dbReference type="InterPro" id="IPR029026">
    <property type="entry name" value="tRNA_m1G_MTases_N"/>
</dbReference>
<dbReference type="Pfam" id="PF00588">
    <property type="entry name" value="SpoU_methylase"/>
    <property type="match status" value="1"/>
</dbReference>
<dbReference type="EMBL" id="FOUF01000007">
    <property type="protein sequence ID" value="SFM13231.1"/>
    <property type="molecule type" value="Genomic_DNA"/>
</dbReference>
<dbReference type="PANTHER" id="PTHR43191:SF2">
    <property type="entry name" value="RRNA METHYLTRANSFERASE 3, MITOCHONDRIAL"/>
    <property type="match status" value="1"/>
</dbReference>
<evidence type="ECO:0000313" key="4">
    <source>
        <dbReference type="EMBL" id="SFM13231.1"/>
    </source>
</evidence>
<dbReference type="InterPro" id="IPR001537">
    <property type="entry name" value="SpoU_MeTrfase"/>
</dbReference>